<organism evidence="10 11">
    <name type="scientific">Spodoptera litura</name>
    <name type="common">Asian cotton leafworm</name>
    <dbReference type="NCBI Taxonomy" id="69820"/>
    <lineage>
        <taxon>Eukaryota</taxon>
        <taxon>Metazoa</taxon>
        <taxon>Ecdysozoa</taxon>
        <taxon>Arthropoda</taxon>
        <taxon>Hexapoda</taxon>
        <taxon>Insecta</taxon>
        <taxon>Pterygota</taxon>
        <taxon>Neoptera</taxon>
        <taxon>Endopterygota</taxon>
        <taxon>Lepidoptera</taxon>
        <taxon>Glossata</taxon>
        <taxon>Ditrysia</taxon>
        <taxon>Noctuoidea</taxon>
        <taxon>Noctuidae</taxon>
        <taxon>Amphipyrinae</taxon>
        <taxon>Spodoptera</taxon>
    </lineage>
</organism>
<dbReference type="OrthoDB" id="5565075at2759"/>
<keyword evidence="3" id="KW-1015">Disulfide bond</keyword>
<keyword evidence="4" id="KW-1199">Hemostasis impairing toxin</keyword>
<dbReference type="AlphaFoldDB" id="A0A9J7IVW5"/>
<keyword evidence="7" id="KW-0720">Serine protease</keyword>
<reference evidence="11" key="1">
    <citation type="submission" date="2025-08" db="UniProtKB">
        <authorList>
            <consortium name="RefSeq"/>
        </authorList>
    </citation>
    <scope>IDENTIFICATION</scope>
    <source>
        <strain evidence="11">Ishihara</strain>
        <tissue evidence="11">Whole body</tissue>
    </source>
</reference>
<dbReference type="PRINTS" id="PR00722">
    <property type="entry name" value="CHYMOTRYPSIN"/>
</dbReference>
<dbReference type="GeneID" id="111356703"/>
<keyword evidence="7" id="KW-0645">Protease</keyword>
<keyword evidence="8" id="KW-0732">Signal</keyword>
<dbReference type="GO" id="GO:0005576">
    <property type="term" value="C:extracellular region"/>
    <property type="evidence" value="ECO:0007669"/>
    <property type="project" value="UniProtKB-SubCell"/>
</dbReference>
<dbReference type="Pfam" id="PF00089">
    <property type="entry name" value="Trypsin"/>
    <property type="match status" value="1"/>
</dbReference>
<dbReference type="Proteomes" id="UP000301870">
    <property type="component" value="Chromosome 23"/>
</dbReference>
<evidence type="ECO:0000256" key="3">
    <source>
        <dbReference type="ARBA" id="ARBA00023157"/>
    </source>
</evidence>
<keyword evidence="10" id="KW-1185">Reference proteome</keyword>
<keyword evidence="7" id="KW-0378">Hydrolase</keyword>
<evidence type="ECO:0000256" key="1">
    <source>
        <dbReference type="ARBA" id="ARBA00004239"/>
    </source>
</evidence>
<dbReference type="PROSITE" id="PS00134">
    <property type="entry name" value="TRYPSIN_HIS"/>
    <property type="match status" value="1"/>
</dbReference>
<evidence type="ECO:0000256" key="2">
    <source>
        <dbReference type="ARBA" id="ARBA00022656"/>
    </source>
</evidence>
<accession>A0A9J7IVW5</accession>
<dbReference type="InterPro" id="IPR001314">
    <property type="entry name" value="Peptidase_S1A"/>
</dbReference>
<comment type="subcellular location">
    <subcellularLocation>
        <location evidence="1">Secreted</location>
        <location evidence="1">Extracellular space</location>
    </subcellularLocation>
</comment>
<dbReference type="PANTHER" id="PTHR24252">
    <property type="entry name" value="ACROSIN-RELATED"/>
    <property type="match status" value="1"/>
</dbReference>
<evidence type="ECO:0000256" key="4">
    <source>
        <dbReference type="ARBA" id="ARBA00023240"/>
    </source>
</evidence>
<dbReference type="PROSITE" id="PS50240">
    <property type="entry name" value="TRYPSIN_DOM"/>
    <property type="match status" value="1"/>
</dbReference>
<dbReference type="PANTHER" id="PTHR24252:SF7">
    <property type="entry name" value="HYALIN"/>
    <property type="match status" value="1"/>
</dbReference>
<protein>
    <submittedName>
        <fullName evidence="11">Collagenase-like</fullName>
    </submittedName>
</protein>
<evidence type="ECO:0000256" key="7">
    <source>
        <dbReference type="RuleBase" id="RU363034"/>
    </source>
</evidence>
<dbReference type="FunFam" id="2.40.10.10:FF:000068">
    <property type="entry name" value="transmembrane protease serine 2"/>
    <property type="match status" value="1"/>
</dbReference>
<gene>
    <name evidence="11" type="primary">LOC111356703</name>
</gene>
<dbReference type="InterPro" id="IPR018114">
    <property type="entry name" value="TRYPSIN_HIS"/>
</dbReference>
<evidence type="ECO:0000256" key="6">
    <source>
        <dbReference type="ARBA" id="ARBA00084094"/>
    </source>
</evidence>
<name>A0A9J7IVW5_SPOLT</name>
<sequence length="295" mass="32304">MKTVIVVLFGFFLIDVLEVQAYYHDDIGIPTATKIKALEEAIQANGTINIENRIIGGEIAFNSYPFFAGLIISIYGKSENSICGSSLLSSNRLVTAAHCNYDGRQSAYKFEVVLGSNLMFFGGERFVTNEIVVHPYYDHKYFTNDIAILYLYQKVVFTNTVKPIRLPNDGEQTNTFAGYSAIAVGFGKTSTNQKHAKTVLSQVKLQVIDNAQCVRSYDFNEVTPNTICTSGVGMAGPVGTCGGDSGGPLFVYNNREPVLIGITSFGSKYFGCEAGVPAGYTRVTSFVNFIQQHLY</sequence>
<evidence type="ECO:0000313" key="10">
    <source>
        <dbReference type="Proteomes" id="UP000301870"/>
    </source>
</evidence>
<evidence type="ECO:0000256" key="5">
    <source>
        <dbReference type="ARBA" id="ARBA00055534"/>
    </source>
</evidence>
<proteinExistence type="predicted"/>
<dbReference type="GO" id="GO:0006508">
    <property type="term" value="P:proteolysis"/>
    <property type="evidence" value="ECO:0007669"/>
    <property type="project" value="UniProtKB-KW"/>
</dbReference>
<dbReference type="RefSeq" id="XP_022826935.1">
    <property type="nucleotide sequence ID" value="XM_022971167.1"/>
</dbReference>
<evidence type="ECO:0000259" key="9">
    <source>
        <dbReference type="PROSITE" id="PS50240"/>
    </source>
</evidence>
<feature type="chain" id="PRO_5039917491" evidence="8">
    <location>
        <begin position="22"/>
        <end position="295"/>
    </location>
</feature>
<feature type="signal peptide" evidence="8">
    <location>
        <begin position="1"/>
        <end position="21"/>
    </location>
</feature>
<comment type="function">
    <text evidence="5">Fibrinolytic activity; shows preferential cleavage of Arg-Gly bonds in all three fibrinogen chains. Contact with the caterpillars causes severe bleeding, due the anticoagulant effect of the protein.</text>
</comment>
<dbReference type="InterPro" id="IPR033116">
    <property type="entry name" value="TRYPSIN_SER"/>
</dbReference>
<dbReference type="SUPFAM" id="SSF50494">
    <property type="entry name" value="Trypsin-like serine proteases"/>
    <property type="match status" value="1"/>
</dbReference>
<keyword evidence="2" id="KW-0800">Toxin</keyword>
<dbReference type="InterPro" id="IPR043504">
    <property type="entry name" value="Peptidase_S1_PA_chymotrypsin"/>
</dbReference>
<evidence type="ECO:0000313" key="11">
    <source>
        <dbReference type="RefSeq" id="XP_022826935.1"/>
    </source>
</evidence>
<dbReference type="KEGG" id="sliu:111356703"/>
<dbReference type="GO" id="GO:0090729">
    <property type="term" value="F:toxin activity"/>
    <property type="evidence" value="ECO:0007669"/>
    <property type="project" value="UniProtKB-KW"/>
</dbReference>
<dbReference type="CDD" id="cd00190">
    <property type="entry name" value="Tryp_SPc"/>
    <property type="match status" value="1"/>
</dbReference>
<dbReference type="PROSITE" id="PS00135">
    <property type="entry name" value="TRYPSIN_SER"/>
    <property type="match status" value="1"/>
</dbReference>
<dbReference type="GO" id="GO:0004252">
    <property type="term" value="F:serine-type endopeptidase activity"/>
    <property type="evidence" value="ECO:0007669"/>
    <property type="project" value="InterPro"/>
</dbReference>
<dbReference type="InterPro" id="IPR001254">
    <property type="entry name" value="Trypsin_dom"/>
</dbReference>
<dbReference type="SMART" id="SM00020">
    <property type="entry name" value="Tryp_SPc"/>
    <property type="match status" value="1"/>
</dbReference>
<dbReference type="Gene3D" id="2.40.10.10">
    <property type="entry name" value="Trypsin-like serine proteases"/>
    <property type="match status" value="1"/>
</dbReference>
<evidence type="ECO:0000256" key="8">
    <source>
        <dbReference type="SAM" id="SignalP"/>
    </source>
</evidence>
<dbReference type="InterPro" id="IPR009003">
    <property type="entry name" value="Peptidase_S1_PA"/>
</dbReference>
<keyword evidence="6" id="KW-1205">Fibrinolytic toxin</keyword>
<feature type="domain" description="Peptidase S1" evidence="9">
    <location>
        <begin position="54"/>
        <end position="295"/>
    </location>
</feature>